<accession>A0AAV5NC59</accession>
<sequence>MTTEKPHWVTVLPGRHFRHNGRRVGAGKDLPLSPTEAAQMVAAGHCRYASESDDVGEDHEDLDHPKTQEGDSSGEGDTDGSDETDPPASDAEKSPDLLDQEKT</sequence>
<reference evidence="3" key="1">
    <citation type="journal article" date="2019" name="Int. J. Syst. Evol. Microbiol.">
        <title>The Global Catalogue of Microorganisms (GCM) 10K type strain sequencing project: providing services to taxonomists for standard genome sequencing and annotation.</title>
        <authorList>
            <consortium name="The Broad Institute Genomics Platform"/>
            <consortium name="The Broad Institute Genome Sequencing Center for Infectious Disease"/>
            <person name="Wu L."/>
            <person name="Ma J."/>
        </authorList>
    </citation>
    <scope>NUCLEOTIDE SEQUENCE [LARGE SCALE GENOMIC DNA]</scope>
    <source>
        <strain evidence="3">NBRC 3267</strain>
    </source>
</reference>
<gene>
    <name evidence="2" type="ORF">GCM10007867_03990</name>
</gene>
<organism evidence="2 3">
    <name type="scientific">Gluconobacter cerinus</name>
    <dbReference type="NCBI Taxonomy" id="38307"/>
    <lineage>
        <taxon>Bacteria</taxon>
        <taxon>Pseudomonadati</taxon>
        <taxon>Pseudomonadota</taxon>
        <taxon>Alphaproteobacteria</taxon>
        <taxon>Acetobacterales</taxon>
        <taxon>Acetobacteraceae</taxon>
        <taxon>Gluconobacter</taxon>
    </lineage>
</organism>
<dbReference type="EMBL" id="BSNU01000001">
    <property type="protein sequence ID" value="GLQ61554.1"/>
    <property type="molecule type" value="Genomic_DNA"/>
</dbReference>
<evidence type="ECO:0000256" key="1">
    <source>
        <dbReference type="SAM" id="MobiDB-lite"/>
    </source>
</evidence>
<evidence type="ECO:0000313" key="2">
    <source>
        <dbReference type="EMBL" id="GLQ61554.1"/>
    </source>
</evidence>
<dbReference type="AlphaFoldDB" id="A0AAV5NC59"/>
<dbReference type="RefSeq" id="WP_099212585.1">
    <property type="nucleotide sequence ID" value="NZ_BEWM01000003.1"/>
</dbReference>
<feature type="compositionally biased region" description="Basic and acidic residues" evidence="1">
    <location>
        <begin position="90"/>
        <end position="103"/>
    </location>
</feature>
<feature type="compositionally biased region" description="Acidic residues" evidence="1">
    <location>
        <begin position="72"/>
        <end position="85"/>
    </location>
</feature>
<feature type="region of interest" description="Disordered" evidence="1">
    <location>
        <begin position="44"/>
        <end position="103"/>
    </location>
</feature>
<comment type="caution">
    <text evidence="2">The sequence shown here is derived from an EMBL/GenBank/DDBJ whole genome shotgun (WGS) entry which is preliminary data.</text>
</comment>
<feature type="compositionally biased region" description="Acidic residues" evidence="1">
    <location>
        <begin position="51"/>
        <end position="60"/>
    </location>
</feature>
<protein>
    <submittedName>
        <fullName evidence="2">Uncharacterized protein</fullName>
    </submittedName>
</protein>
<name>A0AAV5NC59_9PROT</name>
<dbReference type="Proteomes" id="UP001156614">
    <property type="component" value="Unassembled WGS sequence"/>
</dbReference>
<evidence type="ECO:0000313" key="3">
    <source>
        <dbReference type="Proteomes" id="UP001156614"/>
    </source>
</evidence>
<keyword evidence="3" id="KW-1185">Reference proteome</keyword>
<proteinExistence type="predicted"/>